<dbReference type="SUPFAM" id="SSF47769">
    <property type="entry name" value="SAM/Pointed domain"/>
    <property type="match status" value="1"/>
</dbReference>
<dbReference type="InterPro" id="IPR001660">
    <property type="entry name" value="SAM"/>
</dbReference>
<dbReference type="SUPFAM" id="SSF52200">
    <property type="entry name" value="Toll/Interleukin receptor TIR domain"/>
    <property type="match status" value="3"/>
</dbReference>
<gene>
    <name evidence="3" type="ORF">LSH36_552g01066</name>
</gene>
<dbReference type="PROSITE" id="PS50104">
    <property type="entry name" value="TIR"/>
    <property type="match status" value="1"/>
</dbReference>
<evidence type="ECO:0000259" key="1">
    <source>
        <dbReference type="PROSITE" id="PS50104"/>
    </source>
</evidence>
<feature type="domain" description="SAM" evidence="2">
    <location>
        <begin position="266"/>
        <end position="325"/>
    </location>
</feature>
<dbReference type="InterPro" id="IPR035897">
    <property type="entry name" value="Toll_tir_struct_dom_sf"/>
</dbReference>
<dbReference type="PROSITE" id="PS50105">
    <property type="entry name" value="SAM_DOMAIN"/>
    <property type="match status" value="1"/>
</dbReference>
<organism evidence="3 4">
    <name type="scientific">Paralvinella palmiformis</name>
    <dbReference type="NCBI Taxonomy" id="53620"/>
    <lineage>
        <taxon>Eukaryota</taxon>
        <taxon>Metazoa</taxon>
        <taxon>Spiralia</taxon>
        <taxon>Lophotrochozoa</taxon>
        <taxon>Annelida</taxon>
        <taxon>Polychaeta</taxon>
        <taxon>Sedentaria</taxon>
        <taxon>Canalipalpata</taxon>
        <taxon>Terebellida</taxon>
        <taxon>Terebelliformia</taxon>
        <taxon>Alvinellidae</taxon>
        <taxon>Paralvinella</taxon>
    </lineage>
</organism>
<dbReference type="SMART" id="SM00454">
    <property type="entry name" value="SAM"/>
    <property type="match status" value="1"/>
</dbReference>
<dbReference type="PANTHER" id="PTHR47508">
    <property type="entry name" value="SAM DOMAIN-CONTAINING PROTEIN-RELATED"/>
    <property type="match status" value="1"/>
</dbReference>
<dbReference type="GO" id="GO:0007165">
    <property type="term" value="P:signal transduction"/>
    <property type="evidence" value="ECO:0007669"/>
    <property type="project" value="InterPro"/>
</dbReference>
<comment type="caution">
    <text evidence="3">The sequence shown here is derived from an EMBL/GenBank/DDBJ whole genome shotgun (WGS) entry which is preliminary data.</text>
</comment>
<dbReference type="Pfam" id="PF07647">
    <property type="entry name" value="SAM_2"/>
    <property type="match status" value="1"/>
</dbReference>
<dbReference type="Gene3D" id="3.40.50.10140">
    <property type="entry name" value="Toll/interleukin-1 receptor homology (TIR) domain"/>
    <property type="match status" value="2"/>
</dbReference>
<dbReference type="AlphaFoldDB" id="A0AAD9J6V8"/>
<dbReference type="PANTHER" id="PTHR47508:SF2">
    <property type="entry name" value="TIR DOMAIN-CONTAINING PROTEIN"/>
    <property type="match status" value="1"/>
</dbReference>
<protein>
    <submittedName>
        <fullName evidence="3">Uncharacterized protein</fullName>
    </submittedName>
</protein>
<sequence length="685" mass="78289">MMIEEQYVGVLPHITPADNYENPTEVTQGNSYFTEISGIQATREQSSNRTMKKEIVEIPPPFGLNPVTSGVNISVRHTVKKKVKKSIFMSYSPDAGFLERKFVVETVRQLKDNNLAEDIWFDRDEEITESPSWFSARMESVERCKAAVLFLSDSYFACPVSVYEGKTLLERQKKLELNSPVKIYAVLFNLGDDTEIPKSFSSLLQKAVDLTKEHAKDSLAEKTSVVIGRLMTNLERHACIHAAPPPPTPPDMDFTGEYSKKKICQWSTSDLQEWLFKLGIKEFYRQSMAEFMVDGFLLMSLTDQDMIHHLGIDSRAVRKKLMQQILVTLDKEHRLPENWHLRARTQRSKPNTVYLVYDPTDVRLAQNLKMDLHRKGINAVHHTKLGQSKDEFLQLNCPQMATATYVVILLTEAALNSPFVFHEILFADWMGKKLLSVMFKNIWNNLRPSVKAVLGECPAIDFETKMYHESLDILEHHIKPLRTIPGVVLEQAYLNKMAEGLRPLAQLAASASGKDADHLHQHQDGQSPRIFISYQWDMQSKVEDIRRHLESSSYVCWSDISPMMPLQQRGHSGLNNRIHSLDAVPESTQSKIQRNMRAAFAVLCCITPKYLQSDSCIKDLMLADSLHKPILPVMLRFCPWPPEGAPIQVRKILVKHPPIDLSNEKLFKQNIPQLLEKLRKMSSGR</sequence>
<reference evidence="3" key="1">
    <citation type="journal article" date="2023" name="Mol. Biol. Evol.">
        <title>Third-Generation Sequencing Reveals the Adaptive Role of the Epigenome in Three Deep-Sea Polychaetes.</title>
        <authorList>
            <person name="Perez M."/>
            <person name="Aroh O."/>
            <person name="Sun Y."/>
            <person name="Lan Y."/>
            <person name="Juniper S.K."/>
            <person name="Young C.R."/>
            <person name="Angers B."/>
            <person name="Qian P.Y."/>
        </authorList>
    </citation>
    <scope>NUCLEOTIDE SEQUENCE</scope>
    <source>
        <strain evidence="3">P08H-3</strain>
    </source>
</reference>
<dbReference type="Gene3D" id="1.10.150.50">
    <property type="entry name" value="Transcription Factor, Ets-1"/>
    <property type="match status" value="1"/>
</dbReference>
<evidence type="ECO:0000313" key="3">
    <source>
        <dbReference type="EMBL" id="KAK2147449.1"/>
    </source>
</evidence>
<dbReference type="Proteomes" id="UP001208570">
    <property type="component" value="Unassembled WGS sequence"/>
</dbReference>
<dbReference type="InterPro" id="IPR000157">
    <property type="entry name" value="TIR_dom"/>
</dbReference>
<keyword evidence="4" id="KW-1185">Reference proteome</keyword>
<evidence type="ECO:0000259" key="2">
    <source>
        <dbReference type="PROSITE" id="PS50105"/>
    </source>
</evidence>
<proteinExistence type="predicted"/>
<dbReference type="InterPro" id="IPR013761">
    <property type="entry name" value="SAM/pointed_sf"/>
</dbReference>
<accession>A0AAD9J6V8</accession>
<name>A0AAD9J6V8_9ANNE</name>
<dbReference type="Pfam" id="PF13676">
    <property type="entry name" value="TIR_2"/>
    <property type="match status" value="1"/>
</dbReference>
<dbReference type="EMBL" id="JAODUP010000552">
    <property type="protein sequence ID" value="KAK2147449.1"/>
    <property type="molecule type" value="Genomic_DNA"/>
</dbReference>
<evidence type="ECO:0000313" key="4">
    <source>
        <dbReference type="Proteomes" id="UP001208570"/>
    </source>
</evidence>
<feature type="domain" description="TIR" evidence="1">
    <location>
        <begin position="83"/>
        <end position="227"/>
    </location>
</feature>